<dbReference type="InterPro" id="IPR003959">
    <property type="entry name" value="ATPase_AAA_core"/>
</dbReference>
<dbReference type="Pfam" id="PF02861">
    <property type="entry name" value="Clp_N"/>
    <property type="match status" value="1"/>
</dbReference>
<comment type="similarity">
    <text evidence="6">Belongs to the ClpA/ClpB family.</text>
</comment>
<dbReference type="GO" id="GO:0034605">
    <property type="term" value="P:cellular response to heat"/>
    <property type="evidence" value="ECO:0007669"/>
    <property type="project" value="TreeGrafter"/>
</dbReference>
<feature type="domain" description="UVR" evidence="9">
    <location>
        <begin position="435"/>
        <end position="470"/>
    </location>
</feature>
<evidence type="ECO:0000256" key="5">
    <source>
        <dbReference type="PROSITE-ProRule" id="PRU01251"/>
    </source>
</evidence>
<evidence type="ECO:0000256" key="4">
    <source>
        <dbReference type="ARBA" id="ARBA00023186"/>
    </source>
</evidence>
<dbReference type="InterPro" id="IPR001943">
    <property type="entry name" value="UVR_dom"/>
</dbReference>
<keyword evidence="1 5" id="KW-0677">Repeat</keyword>
<dbReference type="PANTHER" id="PTHR11638:SF18">
    <property type="entry name" value="HEAT SHOCK PROTEIN 104"/>
    <property type="match status" value="1"/>
</dbReference>
<dbReference type="InterPro" id="IPR001270">
    <property type="entry name" value="ClpA/B"/>
</dbReference>
<dbReference type="SUPFAM" id="SSF81923">
    <property type="entry name" value="Double Clp-N motif"/>
    <property type="match status" value="1"/>
</dbReference>
<dbReference type="GO" id="GO:0005737">
    <property type="term" value="C:cytoplasm"/>
    <property type="evidence" value="ECO:0007669"/>
    <property type="project" value="TreeGrafter"/>
</dbReference>
<dbReference type="PRINTS" id="PR00300">
    <property type="entry name" value="CLPPROTEASEA"/>
</dbReference>
<dbReference type="InterPro" id="IPR041546">
    <property type="entry name" value="ClpA/ClpB_AAA_lid"/>
</dbReference>
<keyword evidence="7" id="KW-0175">Coiled coil</keyword>
<dbReference type="FunFam" id="3.40.50.300:FF:000010">
    <property type="entry name" value="Chaperone clpB 1, putative"/>
    <property type="match status" value="1"/>
</dbReference>
<dbReference type="InterPro" id="IPR050130">
    <property type="entry name" value="ClpA_ClpB"/>
</dbReference>
<dbReference type="Gene3D" id="1.10.1780.10">
    <property type="entry name" value="Clp, N-terminal domain"/>
    <property type="match status" value="1"/>
</dbReference>
<dbReference type="SMART" id="SM00382">
    <property type="entry name" value="AAA"/>
    <property type="match status" value="2"/>
</dbReference>
<keyword evidence="4 6" id="KW-0143">Chaperone</keyword>
<protein>
    <submittedName>
        <fullName evidence="11">AAA domain-containing protein</fullName>
    </submittedName>
</protein>
<keyword evidence="13" id="KW-1185">Reference proteome</keyword>
<dbReference type="EMBL" id="QTZN02000017">
    <property type="protein sequence ID" value="MVB07176.1"/>
    <property type="molecule type" value="Genomic_DNA"/>
</dbReference>
<dbReference type="EMBL" id="WOTW01000017">
    <property type="protein sequence ID" value="MUP37971.1"/>
    <property type="molecule type" value="Genomic_DNA"/>
</dbReference>
<feature type="region of interest" description="Disordered" evidence="8">
    <location>
        <begin position="147"/>
        <end position="175"/>
    </location>
</feature>
<name>A0A425YG10_9BACT</name>
<dbReference type="OrthoDB" id="9803641at2"/>
<dbReference type="SUPFAM" id="SSF52540">
    <property type="entry name" value="P-loop containing nucleoside triphosphate hydrolases"/>
    <property type="match status" value="2"/>
</dbReference>
<dbReference type="Pfam" id="PF17871">
    <property type="entry name" value="AAA_lid_9"/>
    <property type="match status" value="1"/>
</dbReference>
<proteinExistence type="inferred from homology"/>
<dbReference type="Proteomes" id="UP000462449">
    <property type="component" value="Unassembled WGS sequence"/>
</dbReference>
<dbReference type="Proteomes" id="UP000285951">
    <property type="component" value="Unassembled WGS sequence"/>
</dbReference>
<dbReference type="InterPro" id="IPR027417">
    <property type="entry name" value="P-loop_NTPase"/>
</dbReference>
<dbReference type="RefSeq" id="WP_124991667.1">
    <property type="nucleotide sequence ID" value="NZ_JAVCNR010000002.1"/>
</dbReference>
<dbReference type="InterPro" id="IPR028299">
    <property type="entry name" value="ClpA/B_CS2"/>
</dbReference>
<dbReference type="CDD" id="cd19499">
    <property type="entry name" value="RecA-like_ClpB_Hsp104-like"/>
    <property type="match status" value="1"/>
</dbReference>
<reference evidence="12 13" key="1">
    <citation type="submission" date="2019-11" db="EMBL/GenBank/DDBJ databases">
        <title>Draft genome sequence of Labilibaculum sp. strain SYP isolated from Black Sea.</title>
        <authorList>
            <person name="Yadav S."/>
            <person name="Villanueva L."/>
        </authorList>
    </citation>
    <scope>NUCLEOTIDE SEQUENCE [LARGE SCALE GENOMIC DNA]</scope>
    <source>
        <strain evidence="12 13">44</strain>
    </source>
</reference>
<dbReference type="Gene3D" id="4.10.860.10">
    <property type="entry name" value="UVR domain"/>
    <property type="match status" value="1"/>
</dbReference>
<dbReference type="InterPro" id="IPR003593">
    <property type="entry name" value="AAA+_ATPase"/>
</dbReference>
<feature type="coiled-coil region" evidence="7">
    <location>
        <begin position="431"/>
        <end position="488"/>
    </location>
</feature>
<accession>A0A425YG10</accession>
<gene>
    <name evidence="12" type="ORF">DWB62_009115</name>
    <name evidence="11" type="ORF">GNY23_09115</name>
</gene>
<dbReference type="Pfam" id="PF00004">
    <property type="entry name" value="AAA"/>
    <property type="match status" value="1"/>
</dbReference>
<dbReference type="Pfam" id="PF07724">
    <property type="entry name" value="AAA_2"/>
    <property type="match status" value="1"/>
</dbReference>
<dbReference type="GO" id="GO:0016887">
    <property type="term" value="F:ATP hydrolysis activity"/>
    <property type="evidence" value="ECO:0007669"/>
    <property type="project" value="InterPro"/>
</dbReference>
<dbReference type="PANTHER" id="PTHR11638">
    <property type="entry name" value="ATP-DEPENDENT CLP PROTEASE"/>
    <property type="match status" value="1"/>
</dbReference>
<dbReference type="PROSITE" id="PS50151">
    <property type="entry name" value="UVR"/>
    <property type="match status" value="1"/>
</dbReference>
<dbReference type="PROSITE" id="PS00871">
    <property type="entry name" value="CLPAB_2"/>
    <property type="match status" value="1"/>
</dbReference>
<evidence type="ECO:0000256" key="6">
    <source>
        <dbReference type="RuleBase" id="RU004432"/>
    </source>
</evidence>
<keyword evidence="2 6" id="KW-0547">Nucleotide-binding</keyword>
<evidence type="ECO:0000313" key="11">
    <source>
        <dbReference type="EMBL" id="MUP37971.1"/>
    </source>
</evidence>
<dbReference type="Gene3D" id="3.40.50.300">
    <property type="entry name" value="P-loop containing nucleotide triphosphate hydrolases"/>
    <property type="match status" value="2"/>
</dbReference>
<evidence type="ECO:0000313" key="14">
    <source>
        <dbReference type="Proteomes" id="UP000462449"/>
    </source>
</evidence>
<dbReference type="InterPro" id="IPR036628">
    <property type="entry name" value="Clp_N_dom_sf"/>
</dbReference>
<dbReference type="PROSITE" id="PS51903">
    <property type="entry name" value="CLP_R"/>
    <property type="match status" value="1"/>
</dbReference>
<evidence type="ECO:0000256" key="7">
    <source>
        <dbReference type="SAM" id="Coils"/>
    </source>
</evidence>
<dbReference type="PROSITE" id="PS00870">
    <property type="entry name" value="CLPAB_1"/>
    <property type="match status" value="1"/>
</dbReference>
<dbReference type="GO" id="GO:0005524">
    <property type="term" value="F:ATP binding"/>
    <property type="evidence" value="ECO:0007669"/>
    <property type="project" value="UniProtKB-KW"/>
</dbReference>
<sequence>MDSKFSPRIKDVLSYSKEEAERLGNNAIGTEHLFLGILREGEGIAVDILISLGVDLYDIRKNIEKNLKSDTVSDLDQNNIPLQRSAERVLKLIYLEAKALKNNTIDTSHLLLAILKDEKSLVTQVLEDNTIDYNRVKENLKTLFPKAQADYTPEDSEGKSGQFGGESKRTTARGKSETPVLDNFGIDITKSAEEGTLDPIVGREIEIERLAQILSRRKKNNPILIGEPGVGKSAIAEGLALRIIQKKVSRVLFGKRVVSLDLASIVAGTKYRGQFEERMKAILNELSKTNDIILFIDEIHTIVGAGGATGSLDAANMLKPALARGEIQCIGATTLDEYRQNIEKDGALERRFQKVMVEPTSPEETIEILNNIKERYEDHHNVFYTKEAIEACVKLTSRYISDRHLPDKAIDALDESGSRVHISNIHVPVIIEELEKKIEETRQNKIKAVKAQKFELAASFRDKEKSYSEDLEREKDKWEQELSLKKEKVSEDDIAEVVAMMTGVPVKRIAQAEGSRLVKMASELQGRVIGQEDAISKVVKAIQRNRAGLKDPNKPIGTFIFLGPTGVGKTQLAKVLSNYLFDSNDSLIRIDMSEYMEKFAVSRLVGAPPGYVGYEEGGQLTEKVRRKPYSVVLLDEIEKAHPDVFNILLQVLDDGQLTDSLGRKVDFKNSIIIMTSNIGSRELKDFGKGIGFQSGGTDANDYTSNIIQKALKKAFAPEFLNRIDDLIMFNSLTQKDIHKIIDIELDGLYKRVNDLGYNIKLSAPAKDFIAEKGYDVQFGARPLRRAIQKYLEDEMAEVIIRANISEGDTISVGFDKAKQKITTKILKQHKEVE</sequence>
<dbReference type="Pfam" id="PF10431">
    <property type="entry name" value="ClpB_D2-small"/>
    <property type="match status" value="1"/>
</dbReference>
<evidence type="ECO:0000256" key="1">
    <source>
        <dbReference type="ARBA" id="ARBA00022737"/>
    </source>
</evidence>
<evidence type="ECO:0000256" key="3">
    <source>
        <dbReference type="ARBA" id="ARBA00022840"/>
    </source>
</evidence>
<feature type="domain" description="Clp R" evidence="10">
    <location>
        <begin position="1"/>
        <end position="146"/>
    </location>
</feature>
<keyword evidence="3 6" id="KW-0067">ATP-binding</keyword>
<dbReference type="InterPro" id="IPR019489">
    <property type="entry name" value="Clp_ATPase_C"/>
</dbReference>
<dbReference type="AlphaFoldDB" id="A0A425YG10"/>
<evidence type="ECO:0000256" key="2">
    <source>
        <dbReference type="ARBA" id="ARBA00022741"/>
    </source>
</evidence>
<dbReference type="Gene3D" id="1.10.8.60">
    <property type="match status" value="2"/>
</dbReference>
<evidence type="ECO:0000313" key="12">
    <source>
        <dbReference type="EMBL" id="MVB07176.1"/>
    </source>
</evidence>
<evidence type="ECO:0000313" key="13">
    <source>
        <dbReference type="Proteomes" id="UP000285951"/>
    </source>
</evidence>
<dbReference type="CDD" id="cd00009">
    <property type="entry name" value="AAA"/>
    <property type="match status" value="1"/>
</dbReference>
<evidence type="ECO:0000259" key="10">
    <source>
        <dbReference type="PROSITE" id="PS51903"/>
    </source>
</evidence>
<comment type="caution">
    <text evidence="11">The sequence shown here is derived from an EMBL/GenBank/DDBJ whole genome shotgun (WGS) entry which is preliminary data.</text>
</comment>
<organism evidence="11 14">
    <name type="scientific">Labilibaculum euxinus</name>
    <dbReference type="NCBI Taxonomy" id="2686357"/>
    <lineage>
        <taxon>Bacteria</taxon>
        <taxon>Pseudomonadati</taxon>
        <taxon>Bacteroidota</taxon>
        <taxon>Bacteroidia</taxon>
        <taxon>Marinilabiliales</taxon>
        <taxon>Marinifilaceae</taxon>
        <taxon>Labilibaculum</taxon>
    </lineage>
</organism>
<evidence type="ECO:0000256" key="8">
    <source>
        <dbReference type="SAM" id="MobiDB-lite"/>
    </source>
</evidence>
<reference evidence="11 14" key="2">
    <citation type="submission" date="2019-12" db="EMBL/GenBank/DDBJ databases">
        <title>Draft genome sequence of Labilibaculum sp. strain 44 isolated from deep waters of Black Sea.</title>
        <authorList>
            <person name="Yadav S."/>
            <person name="Villanueva L."/>
        </authorList>
    </citation>
    <scope>NUCLEOTIDE SEQUENCE [LARGE SCALE GENOMIC DNA]</scope>
    <source>
        <strain evidence="11 14">44</strain>
    </source>
</reference>
<dbReference type="InterPro" id="IPR004176">
    <property type="entry name" value="Clp_R_N"/>
</dbReference>
<dbReference type="SMART" id="SM01086">
    <property type="entry name" value="ClpB_D2-small"/>
    <property type="match status" value="1"/>
</dbReference>
<evidence type="ECO:0000259" key="9">
    <source>
        <dbReference type="PROSITE" id="PS50151"/>
    </source>
</evidence>
<dbReference type="InterPro" id="IPR018368">
    <property type="entry name" value="ClpA/B_CS1"/>
</dbReference>
<dbReference type="FunFam" id="3.40.50.300:FF:000025">
    <property type="entry name" value="ATP-dependent Clp protease subunit"/>
    <property type="match status" value="1"/>
</dbReference>